<gene>
    <name evidence="1" type="ORF">NKR23_g325</name>
</gene>
<name>A0AA38S6V3_9PEZI</name>
<sequence length="269" mass="30020">MRPLVPVSDAEDDDSAVYYGQALRILIPILDGPIGALTEDILAAIVILRLYEEMCDGDTGTHLHGSSRILNSMSSFAATGGLGEAASWVVLRQDIYWSLTHAQPLCIDLEFYKRSRSFLEDDAEALANRAVFLCAQALALSFQPGGCLDLAQWEELNESVEQWPELQPPEARPLWVDLSEDSRASVFPAMWMAQRAHVISYQHYHIARMLLTMFNPQLWVPSFGAFWRRRQADRIVANNLRMVVGLAMSNTSVIAAAFTASHTLQLVRA</sequence>
<dbReference type="Proteomes" id="UP001174694">
    <property type="component" value="Unassembled WGS sequence"/>
</dbReference>
<evidence type="ECO:0000313" key="2">
    <source>
        <dbReference type="Proteomes" id="UP001174694"/>
    </source>
</evidence>
<accession>A0AA38S6V3</accession>
<reference evidence="1" key="1">
    <citation type="submission" date="2022-07" db="EMBL/GenBank/DDBJ databases">
        <title>Fungi with potential for degradation of polypropylene.</title>
        <authorList>
            <person name="Gostincar C."/>
        </authorList>
    </citation>
    <scope>NUCLEOTIDE SEQUENCE</scope>
    <source>
        <strain evidence="1">EXF-13308</strain>
    </source>
</reference>
<organism evidence="1 2">
    <name type="scientific">Pleurostoma richardsiae</name>
    <dbReference type="NCBI Taxonomy" id="41990"/>
    <lineage>
        <taxon>Eukaryota</taxon>
        <taxon>Fungi</taxon>
        <taxon>Dikarya</taxon>
        <taxon>Ascomycota</taxon>
        <taxon>Pezizomycotina</taxon>
        <taxon>Sordariomycetes</taxon>
        <taxon>Sordariomycetidae</taxon>
        <taxon>Calosphaeriales</taxon>
        <taxon>Pleurostomataceae</taxon>
        <taxon>Pleurostoma</taxon>
    </lineage>
</organism>
<proteinExistence type="predicted"/>
<comment type="caution">
    <text evidence="1">The sequence shown here is derived from an EMBL/GenBank/DDBJ whole genome shotgun (WGS) entry which is preliminary data.</text>
</comment>
<evidence type="ECO:0000313" key="1">
    <source>
        <dbReference type="EMBL" id="KAJ9157289.1"/>
    </source>
</evidence>
<keyword evidence="2" id="KW-1185">Reference proteome</keyword>
<protein>
    <submittedName>
        <fullName evidence="1">Zn 2cys6 transcription factor</fullName>
    </submittedName>
</protein>
<dbReference type="AlphaFoldDB" id="A0AA38S6V3"/>
<dbReference type="EMBL" id="JANBVO010000001">
    <property type="protein sequence ID" value="KAJ9157289.1"/>
    <property type="molecule type" value="Genomic_DNA"/>
</dbReference>